<keyword evidence="1" id="KW-0812">Transmembrane</keyword>
<evidence type="ECO:0000313" key="3">
    <source>
        <dbReference type="Proteomes" id="UP001279642"/>
    </source>
</evidence>
<keyword evidence="3" id="KW-1185">Reference proteome</keyword>
<evidence type="ECO:0000313" key="2">
    <source>
        <dbReference type="EMBL" id="MDY0884942.1"/>
    </source>
</evidence>
<dbReference type="Pfam" id="PF06170">
    <property type="entry name" value="DUF983"/>
    <property type="match status" value="1"/>
</dbReference>
<comment type="caution">
    <text evidence="2">The sequence shown here is derived from an EMBL/GenBank/DDBJ whole genome shotgun (WGS) entry which is preliminary data.</text>
</comment>
<accession>A0ABU5EF33</accession>
<keyword evidence="1" id="KW-1133">Transmembrane helix</keyword>
<keyword evidence="1" id="KW-0472">Membrane</keyword>
<sequence length="96" mass="10275">MFAGYLAAKQSCESCGLAFEPLRADDAPAYFTISIVGHIVVSGYLAIESTMHPPVWLQLSIWMPGTLAMTLGLLPFIKGAVMGAIFSSQARRGRAV</sequence>
<protein>
    <submittedName>
        <fullName evidence="2">DUF983 domain-containing protein</fullName>
    </submittedName>
</protein>
<reference evidence="2 3" key="1">
    <citation type="journal article" date="2016" name="Antonie Van Leeuwenhoek">
        <title>Dongia soli sp. nov., isolated from soil from Dokdo, Korea.</title>
        <authorList>
            <person name="Kim D.U."/>
            <person name="Lee H."/>
            <person name="Kim H."/>
            <person name="Kim S.G."/>
            <person name="Ka J.O."/>
        </authorList>
    </citation>
    <scope>NUCLEOTIDE SEQUENCE [LARGE SCALE GENOMIC DNA]</scope>
    <source>
        <strain evidence="2 3">D78</strain>
    </source>
</reference>
<proteinExistence type="predicted"/>
<dbReference type="Proteomes" id="UP001279642">
    <property type="component" value="Unassembled WGS sequence"/>
</dbReference>
<evidence type="ECO:0000256" key="1">
    <source>
        <dbReference type="SAM" id="Phobius"/>
    </source>
</evidence>
<organism evidence="2 3">
    <name type="scientific">Dongia soli</name>
    <dbReference type="NCBI Taxonomy" id="600628"/>
    <lineage>
        <taxon>Bacteria</taxon>
        <taxon>Pseudomonadati</taxon>
        <taxon>Pseudomonadota</taxon>
        <taxon>Alphaproteobacteria</taxon>
        <taxon>Rhodospirillales</taxon>
        <taxon>Dongiaceae</taxon>
        <taxon>Dongia</taxon>
    </lineage>
</organism>
<feature type="transmembrane region" description="Helical" evidence="1">
    <location>
        <begin position="67"/>
        <end position="86"/>
    </location>
</feature>
<gene>
    <name evidence="2" type="ORF">SMD27_19010</name>
</gene>
<feature type="transmembrane region" description="Helical" evidence="1">
    <location>
        <begin position="29"/>
        <end position="47"/>
    </location>
</feature>
<dbReference type="EMBL" id="JAXCLW010000006">
    <property type="protein sequence ID" value="MDY0884942.1"/>
    <property type="molecule type" value="Genomic_DNA"/>
</dbReference>
<name>A0ABU5EF33_9PROT</name>
<dbReference type="RefSeq" id="WP_320510015.1">
    <property type="nucleotide sequence ID" value="NZ_JAXCLW010000006.1"/>
</dbReference>
<dbReference type="InterPro" id="IPR009325">
    <property type="entry name" value="DUF983"/>
</dbReference>